<dbReference type="InterPro" id="IPR022310">
    <property type="entry name" value="NAD/GMP_synthase"/>
</dbReference>
<evidence type="ECO:0000256" key="8">
    <source>
        <dbReference type="PIRNR" id="PIRNR006630"/>
    </source>
</evidence>
<protein>
    <recommendedName>
        <fullName evidence="8">Glutamine-dependent NAD(+) synthetase</fullName>
        <ecNumber evidence="8">6.3.5.1</ecNumber>
    </recommendedName>
    <alternativeName>
        <fullName evidence="8">NAD(+) synthase [glutamine-hydrolyzing]</fullName>
    </alternativeName>
</protein>
<dbReference type="HAMAP" id="MF_02090">
    <property type="entry name" value="NadE_glutamine_dep"/>
    <property type="match status" value="1"/>
</dbReference>
<proteinExistence type="inferred from homology"/>
<dbReference type="GO" id="GO:0003952">
    <property type="term" value="F:NAD+ synthase (glutamine-hydrolyzing) activity"/>
    <property type="evidence" value="ECO:0007669"/>
    <property type="project" value="UniProtKB-UniRule"/>
</dbReference>
<dbReference type="GO" id="GO:0004359">
    <property type="term" value="F:glutaminase activity"/>
    <property type="evidence" value="ECO:0007669"/>
    <property type="project" value="InterPro"/>
</dbReference>
<dbReference type="EMBL" id="MZNU01000026">
    <property type="protein sequence ID" value="OWP06932.1"/>
    <property type="molecule type" value="Genomic_DNA"/>
</dbReference>
<dbReference type="PANTHER" id="PTHR23090">
    <property type="entry name" value="NH 3 /GLUTAMINE-DEPENDENT NAD + SYNTHETASE"/>
    <property type="match status" value="1"/>
</dbReference>
<evidence type="ECO:0000313" key="11">
    <source>
        <dbReference type="Proteomes" id="UP000242519"/>
    </source>
</evidence>
<evidence type="ECO:0000256" key="4">
    <source>
        <dbReference type="ARBA" id="ARBA00022741"/>
    </source>
</evidence>
<dbReference type="OrthoDB" id="2020662at2759"/>
<evidence type="ECO:0000256" key="7">
    <source>
        <dbReference type="ARBA" id="ARBA00052340"/>
    </source>
</evidence>
<dbReference type="SUPFAM" id="SSF52402">
    <property type="entry name" value="Adenine nucleotide alpha hydrolases-like"/>
    <property type="match status" value="1"/>
</dbReference>
<accession>A0A218ZGS3</accession>
<dbReference type="Gene3D" id="3.40.50.620">
    <property type="entry name" value="HUPs"/>
    <property type="match status" value="1"/>
</dbReference>
<evidence type="ECO:0000256" key="2">
    <source>
        <dbReference type="ARBA" id="ARBA00007145"/>
    </source>
</evidence>
<keyword evidence="3 8" id="KW-0436">Ligase</keyword>
<dbReference type="SUPFAM" id="SSF56317">
    <property type="entry name" value="Carbon-nitrogen hydrolase"/>
    <property type="match status" value="1"/>
</dbReference>
<comment type="similarity">
    <text evidence="2 8">In the C-terminal section; belongs to the NAD synthetase family.</text>
</comment>
<comment type="caution">
    <text evidence="10">The sequence shown here is derived from an EMBL/GenBank/DDBJ whole genome shotgun (WGS) entry which is preliminary data.</text>
</comment>
<dbReference type="STRING" id="503106.A0A218ZGS3"/>
<dbReference type="GO" id="GO:0005524">
    <property type="term" value="F:ATP binding"/>
    <property type="evidence" value="ECO:0007669"/>
    <property type="project" value="UniProtKB-UniRule"/>
</dbReference>
<dbReference type="InterPro" id="IPR003694">
    <property type="entry name" value="NAD_synthase"/>
</dbReference>
<dbReference type="InterPro" id="IPR003010">
    <property type="entry name" value="C-N_Hydrolase"/>
</dbReference>
<dbReference type="PANTHER" id="PTHR23090:SF9">
    <property type="entry name" value="GLUTAMINE-DEPENDENT NAD(+) SYNTHETASE"/>
    <property type="match status" value="1"/>
</dbReference>
<dbReference type="Proteomes" id="UP000242519">
    <property type="component" value="Unassembled WGS sequence"/>
</dbReference>
<dbReference type="CDD" id="cd00553">
    <property type="entry name" value="NAD_synthase"/>
    <property type="match status" value="1"/>
</dbReference>
<reference evidence="10 11" key="1">
    <citation type="submission" date="2017-04" db="EMBL/GenBank/DDBJ databases">
        <title>Draft genome sequence of Marssonina coronaria NL1: causal agent of apple blotch.</title>
        <authorList>
            <person name="Cheng Q."/>
        </authorList>
    </citation>
    <scope>NUCLEOTIDE SEQUENCE [LARGE SCALE GENOMIC DNA]</scope>
    <source>
        <strain evidence="10 11">NL1</strain>
    </source>
</reference>
<gene>
    <name evidence="10" type="ORF">B2J93_9530</name>
</gene>
<dbReference type="PROSITE" id="PS50263">
    <property type="entry name" value="CN_HYDROLASE"/>
    <property type="match status" value="1"/>
</dbReference>
<keyword evidence="4 8" id="KW-0547">Nucleotide-binding</keyword>
<evidence type="ECO:0000256" key="5">
    <source>
        <dbReference type="ARBA" id="ARBA00022840"/>
    </source>
</evidence>
<dbReference type="InterPro" id="IPR014445">
    <property type="entry name" value="Gln-dep_NAD_synthase"/>
</dbReference>
<evidence type="ECO:0000313" key="10">
    <source>
        <dbReference type="EMBL" id="OWP06932.1"/>
    </source>
</evidence>
<dbReference type="EC" id="6.3.5.1" evidence="8"/>
<feature type="domain" description="CN hydrolase" evidence="9">
    <location>
        <begin position="5"/>
        <end position="275"/>
    </location>
</feature>
<comment type="pathway">
    <text evidence="1 8">Cofactor biosynthesis; NAD(+) biosynthesis; NAD(+) from deamido-NAD(+) (L-Gln route): step 1/1.</text>
</comment>
<dbReference type="AlphaFoldDB" id="A0A218ZGS3"/>
<dbReference type="GO" id="GO:0009435">
    <property type="term" value="P:NAD+ biosynthetic process"/>
    <property type="evidence" value="ECO:0007669"/>
    <property type="project" value="UniProtKB-UniRule"/>
</dbReference>
<keyword evidence="5 8" id="KW-0067">ATP-binding</keyword>
<dbReference type="CDD" id="cd07570">
    <property type="entry name" value="GAT_Gln-NAD-synth"/>
    <property type="match status" value="1"/>
</dbReference>
<evidence type="ECO:0000259" key="9">
    <source>
        <dbReference type="PROSITE" id="PS50263"/>
    </source>
</evidence>
<dbReference type="Pfam" id="PF02540">
    <property type="entry name" value="NAD_synthase"/>
    <property type="match status" value="1"/>
</dbReference>
<sequence length="724" mass="81357">MGHLITVATCSLNQWALDFEGNLSRIVESIVKAKLADASLRVGPELEICGYGCLDHFLEDDTILHSWECLAQIMQHPDCQDILIDVGMPVKHKSVRYNCRIIIYNKQILLIRPKLSLASDGNYYEQRYFTPWRGHRVVEAHHLPRIIHNIMGQKTVPIGDALISTLDTAIGCETCEELFTPNSPHIGMGLDGCEIYTNSSGSHHELRKLHTRVELIVSATLKCGGIYLYANQQGCDGDRLYYDGCAMIVCNGRVLAQGSQFSLDDVEVLTATIDLEEIRSYRDQKSRAMQALDQEKYERIDVNMSLSRGGEEIDLSLHPTTEKAIKYFVPEEEIANGPACYLWDYLRRSKQAGFFLPLSGGIDSCATAIIVHSMTRFVLRSIEKGNHQVLADLHRIAGEELGSSWIPKTPQEIANRIFCTAYMGMQKNSSAQTRARANELAAEIGSYHLSFDIDPVFETQVELLSKNTGTEPRFKSSGGTRVDNLALQNIQARLRMVNAYALAQLLPQSRGRREGAPGSLLVLGSANVDESLRGYLTKYDCSSADINPIGGISKTDLKSFIHWASLEQNFGLGLLQGFLDAPPTAELEPLTESYVQSDEADMGMTYDELSVYGRLRKISKLGPYGMWEKLLHLWGHKLSAQEIYQKVRFFTWNYAINRHKMTTITPAYHMEAYGVDDNRFDMRPFLYPSFSWAYQKIERSIKQMGEAGTRVAASDGQENRKKLS</sequence>
<dbReference type="InParanoid" id="A0A218ZGS3"/>
<keyword evidence="11" id="KW-1185">Reference proteome</keyword>
<dbReference type="FunCoup" id="A0A218ZGS3">
    <property type="interactions" value="715"/>
</dbReference>
<evidence type="ECO:0000256" key="1">
    <source>
        <dbReference type="ARBA" id="ARBA00005188"/>
    </source>
</evidence>
<dbReference type="InterPro" id="IPR036526">
    <property type="entry name" value="C-N_Hydrolase_sf"/>
</dbReference>
<dbReference type="PIRSF" id="PIRSF006630">
    <property type="entry name" value="NADS_GAT"/>
    <property type="match status" value="1"/>
</dbReference>
<evidence type="ECO:0000256" key="3">
    <source>
        <dbReference type="ARBA" id="ARBA00022598"/>
    </source>
</evidence>
<dbReference type="GO" id="GO:0005737">
    <property type="term" value="C:cytoplasm"/>
    <property type="evidence" value="ECO:0007669"/>
    <property type="project" value="InterPro"/>
</dbReference>
<dbReference type="Gene3D" id="3.60.110.10">
    <property type="entry name" value="Carbon-nitrogen hydrolase"/>
    <property type="match status" value="1"/>
</dbReference>
<evidence type="ECO:0000256" key="6">
    <source>
        <dbReference type="ARBA" id="ARBA00023027"/>
    </source>
</evidence>
<dbReference type="UniPathway" id="UPA00253">
    <property type="reaction ID" value="UER00334"/>
</dbReference>
<comment type="catalytic activity">
    <reaction evidence="7 8">
        <text>deamido-NAD(+) + L-glutamine + ATP + H2O = L-glutamate + AMP + diphosphate + NAD(+) + H(+)</text>
        <dbReference type="Rhea" id="RHEA:24384"/>
        <dbReference type="ChEBI" id="CHEBI:15377"/>
        <dbReference type="ChEBI" id="CHEBI:15378"/>
        <dbReference type="ChEBI" id="CHEBI:29985"/>
        <dbReference type="ChEBI" id="CHEBI:30616"/>
        <dbReference type="ChEBI" id="CHEBI:33019"/>
        <dbReference type="ChEBI" id="CHEBI:57540"/>
        <dbReference type="ChEBI" id="CHEBI:58359"/>
        <dbReference type="ChEBI" id="CHEBI:58437"/>
        <dbReference type="ChEBI" id="CHEBI:456215"/>
        <dbReference type="EC" id="6.3.5.1"/>
    </reaction>
</comment>
<dbReference type="FunFam" id="3.40.50.620:FF:000036">
    <property type="entry name" value="Glutamine-dependent NAD(+) synthetase"/>
    <property type="match status" value="1"/>
</dbReference>
<organism evidence="10 11">
    <name type="scientific">Diplocarpon coronariae</name>
    <dbReference type="NCBI Taxonomy" id="2795749"/>
    <lineage>
        <taxon>Eukaryota</taxon>
        <taxon>Fungi</taxon>
        <taxon>Dikarya</taxon>
        <taxon>Ascomycota</taxon>
        <taxon>Pezizomycotina</taxon>
        <taxon>Leotiomycetes</taxon>
        <taxon>Helotiales</taxon>
        <taxon>Drepanopezizaceae</taxon>
        <taxon>Diplocarpon</taxon>
    </lineage>
</organism>
<dbReference type="InterPro" id="IPR014729">
    <property type="entry name" value="Rossmann-like_a/b/a_fold"/>
</dbReference>
<dbReference type="FunFam" id="3.60.110.10:FF:000003">
    <property type="entry name" value="Glutamine-dependent NAD(+) synthetase"/>
    <property type="match status" value="1"/>
</dbReference>
<dbReference type="Pfam" id="PF00795">
    <property type="entry name" value="CN_hydrolase"/>
    <property type="match status" value="1"/>
</dbReference>
<keyword evidence="6 8" id="KW-0520">NAD</keyword>
<name>A0A218ZGS3_9HELO</name>